<keyword evidence="12 23" id="KW-1133">Transmembrane helix</keyword>
<gene>
    <name evidence="24" type="primary">XXYLT1</name>
</gene>
<keyword evidence="7 23" id="KW-0812">Transmembrane</keyword>
<dbReference type="PANTHER" id="PTHR46612:SF1">
    <property type="entry name" value="XYLOSIDE XYLOSYLTRANSFERASE 1"/>
    <property type="match status" value="1"/>
</dbReference>
<dbReference type="Proteomes" id="UP000694399">
    <property type="component" value="Chromosome D1"/>
</dbReference>
<evidence type="ECO:0000256" key="7">
    <source>
        <dbReference type="ARBA" id="ARBA00022692"/>
    </source>
</evidence>
<dbReference type="GO" id="GO:0005789">
    <property type="term" value="C:endoplasmic reticulum membrane"/>
    <property type="evidence" value="ECO:0007669"/>
    <property type="project" value="UniProtKB-SubCell"/>
</dbReference>
<comment type="subcellular location">
    <subcellularLocation>
        <location evidence="3">Endoplasmic reticulum membrane</location>
        <topology evidence="3">Single-pass type II membrane protein</topology>
    </subcellularLocation>
</comment>
<organism evidence="24 25">
    <name type="scientific">Panthera leo</name>
    <name type="common">Lion</name>
    <dbReference type="NCBI Taxonomy" id="9689"/>
    <lineage>
        <taxon>Eukaryota</taxon>
        <taxon>Metazoa</taxon>
        <taxon>Chordata</taxon>
        <taxon>Craniata</taxon>
        <taxon>Vertebrata</taxon>
        <taxon>Euteleostomi</taxon>
        <taxon>Mammalia</taxon>
        <taxon>Eutheria</taxon>
        <taxon>Laurasiatheria</taxon>
        <taxon>Carnivora</taxon>
        <taxon>Feliformia</taxon>
        <taxon>Felidae</taxon>
        <taxon>Pantherinae</taxon>
        <taxon>Panthera</taxon>
    </lineage>
</organism>
<keyword evidence="11" id="KW-0735">Signal-anchor</keyword>
<evidence type="ECO:0000313" key="25">
    <source>
        <dbReference type="Proteomes" id="UP000694399"/>
    </source>
</evidence>
<evidence type="ECO:0000256" key="6">
    <source>
        <dbReference type="ARBA" id="ARBA00022679"/>
    </source>
</evidence>
<keyword evidence="25" id="KW-1185">Reference proteome</keyword>
<evidence type="ECO:0000256" key="3">
    <source>
        <dbReference type="ARBA" id="ARBA00004648"/>
    </source>
</evidence>
<feature type="region of interest" description="Disordered" evidence="22">
    <location>
        <begin position="171"/>
        <end position="201"/>
    </location>
</feature>
<keyword evidence="5" id="KW-0328">Glycosyltransferase</keyword>
<evidence type="ECO:0000256" key="19">
    <source>
        <dbReference type="ARBA" id="ARBA00067039"/>
    </source>
</evidence>
<proteinExistence type="inferred from homology"/>
<dbReference type="GeneTree" id="ENSGT00940000158154"/>
<dbReference type="InterPro" id="IPR042465">
    <property type="entry name" value="XXLT1"/>
</dbReference>
<evidence type="ECO:0000256" key="12">
    <source>
        <dbReference type="ARBA" id="ARBA00022989"/>
    </source>
</evidence>
<evidence type="ECO:0000256" key="21">
    <source>
        <dbReference type="ARBA" id="ARBA00075146"/>
    </source>
</evidence>
<keyword evidence="6" id="KW-0808">Transferase</keyword>
<protein>
    <recommendedName>
        <fullName evidence="20">Xyloside xylosyltransferase 1</fullName>
        <ecNumber evidence="19">2.4.2.62</ecNumber>
    </recommendedName>
    <alternativeName>
        <fullName evidence="21">UDP-xylose:alpha-xyloside alpha-1,3-xylosyltransferase</fullName>
    </alternativeName>
</protein>
<feature type="transmembrane region" description="Helical" evidence="23">
    <location>
        <begin position="136"/>
        <end position="154"/>
    </location>
</feature>
<dbReference type="Ensembl" id="ENSPLOT00000021457.1">
    <property type="protein sequence ID" value="ENSPLOP00000019389.1"/>
    <property type="gene ID" value="ENSPLOG00000014179.1"/>
</dbReference>
<evidence type="ECO:0000256" key="14">
    <source>
        <dbReference type="ARBA" id="ARBA00023157"/>
    </source>
</evidence>
<keyword evidence="14" id="KW-1015">Disulfide bond</keyword>
<keyword evidence="10" id="KW-0460">Magnesium</keyword>
<keyword evidence="13 23" id="KW-0472">Membrane</keyword>
<comment type="similarity">
    <text evidence="4">Belongs to the glycosyltransferase 8 family.</text>
</comment>
<evidence type="ECO:0000256" key="9">
    <source>
        <dbReference type="ARBA" id="ARBA00022824"/>
    </source>
</evidence>
<dbReference type="AlphaFoldDB" id="A0A8C8XI69"/>
<evidence type="ECO:0000313" key="24">
    <source>
        <dbReference type="Ensembl" id="ENSPLOP00000019389.1"/>
    </source>
</evidence>
<evidence type="ECO:0000256" key="20">
    <source>
        <dbReference type="ARBA" id="ARBA00068527"/>
    </source>
</evidence>
<dbReference type="OMA" id="QPHFSSH"/>
<evidence type="ECO:0000256" key="8">
    <source>
        <dbReference type="ARBA" id="ARBA00022723"/>
    </source>
</evidence>
<evidence type="ECO:0000256" key="2">
    <source>
        <dbReference type="ARBA" id="ARBA00001946"/>
    </source>
</evidence>
<dbReference type="Pfam" id="PF01501">
    <property type="entry name" value="Glyco_transf_8"/>
    <property type="match status" value="1"/>
</dbReference>
<dbReference type="Gene3D" id="3.90.550.10">
    <property type="entry name" value="Spore Coat Polysaccharide Biosynthesis Protein SpsA, Chain A"/>
    <property type="match status" value="1"/>
</dbReference>
<reference evidence="24" key="2">
    <citation type="submission" date="2025-08" db="UniProtKB">
        <authorList>
            <consortium name="Ensembl"/>
        </authorList>
    </citation>
    <scope>IDENTIFICATION</scope>
</reference>
<reference evidence="24" key="3">
    <citation type="submission" date="2025-09" db="UniProtKB">
        <authorList>
            <consortium name="Ensembl"/>
        </authorList>
    </citation>
    <scope>IDENTIFICATION</scope>
</reference>
<dbReference type="GO" id="GO:0000287">
    <property type="term" value="F:magnesium ion binding"/>
    <property type="evidence" value="ECO:0007669"/>
    <property type="project" value="Ensembl"/>
</dbReference>
<evidence type="ECO:0000256" key="23">
    <source>
        <dbReference type="SAM" id="Phobius"/>
    </source>
</evidence>
<accession>A0A8C8XI69</accession>
<comment type="cofactor">
    <cofactor evidence="1">
        <name>Mn(2+)</name>
        <dbReference type="ChEBI" id="CHEBI:29035"/>
    </cofactor>
</comment>
<dbReference type="FunFam" id="3.90.550.10:FF:000098">
    <property type="entry name" value="xyloside xylosyltransferase 1"/>
    <property type="match status" value="1"/>
</dbReference>
<evidence type="ECO:0000256" key="16">
    <source>
        <dbReference type="ARBA" id="ARBA00052464"/>
    </source>
</evidence>
<comment type="cofactor">
    <cofactor evidence="2">
        <name>Mg(2+)</name>
        <dbReference type="ChEBI" id="CHEBI:18420"/>
    </cofactor>
</comment>
<keyword evidence="9" id="KW-0256">Endoplasmic reticulum</keyword>
<evidence type="ECO:0000256" key="10">
    <source>
        <dbReference type="ARBA" id="ARBA00022842"/>
    </source>
</evidence>
<dbReference type="GO" id="GO:0016266">
    <property type="term" value="P:protein O-linked glycosylation via N-acetyl-galactosamine"/>
    <property type="evidence" value="ECO:0007669"/>
    <property type="project" value="Ensembl"/>
</dbReference>
<dbReference type="InterPro" id="IPR029044">
    <property type="entry name" value="Nucleotide-diphossugar_trans"/>
</dbReference>
<evidence type="ECO:0000256" key="18">
    <source>
        <dbReference type="ARBA" id="ARBA00062029"/>
    </source>
</evidence>
<comment type="subunit">
    <text evidence="18">Homodimer. Dimer formation may be essential for the retention in endoplasmic reticulum.</text>
</comment>
<comment type="function">
    <text evidence="17">Alpha-1,3-xylosyltransferase, which elongates the O-linked xylose-glucose disaccharide attached to EGF-like repeats in the extracellular domain of target proteins by catalyzing the addition of the second xylose. Known targets include Notch proteins and coagulation factors, such as F9.</text>
</comment>
<reference evidence="24" key="1">
    <citation type="journal article" date="2019" name="bioRxiv">
        <title>Long live the king: chromosome-level assembly of the lion (Panthera leo) using linked-read, Hi-C, and long read data.</title>
        <authorList>
            <person name="Armstrong E.E."/>
            <person name="Taylor R.W."/>
            <person name="Miller D.E."/>
            <person name="Kaelin C."/>
            <person name="Barsh G."/>
            <person name="Hadly E.A."/>
            <person name="Petrov D."/>
        </authorList>
    </citation>
    <scope>NUCLEOTIDE SEQUENCE [LARGE SCALE GENOMIC DNA]</scope>
</reference>
<evidence type="ECO:0000256" key="15">
    <source>
        <dbReference type="ARBA" id="ARBA00023211"/>
    </source>
</evidence>
<sequence length="505" mass="55763">MPFKAQLRYLASGARYLGRPVLTDLTAGWLSPSLNTYPPARSFPARIALNLGPSGCPAALTPPLRASAPEDWLRAARHRPRYGRCPPPRLLSGCQGAGLGSPSPAARSAGPWRMGRRGGPPCARAMARLGAVRSHYCALLLAAALAVCAFYYLGSGRETFSSATKRLKEARAGAPAAPTPPAPEVARGSVAPAPGAKAKSLEGGVAGPVDYHLLMMFTKAEHNAALQAKARVALRSLLRLAKFEAHEVLNLHFVSEEASREVAKALLRELLPPAAGFKCKVVFHDVGVLTDKLFPVVEAMQKHFSAGSGTYYSDSIFFLSVAMHQIMPKEILRIIQLDLDLKYKTNIRELFEEFDNFLPGAVIGIAREMQPVYRHTFWQFRHENPKTRVGSPPPEGLPGFNSGVMLLNLEAMRQSPLYSRLLEPSQVQQLADKYHFRGHLGDQDFFTMIGMEHPELFHVLDCTWNRQLCTWWRDHGYSDVFEAYFRCEGHVKIYHGNCNTPIPEA</sequence>
<dbReference type="GO" id="GO:0140560">
    <property type="term" value="F:xylosyl alpha-1,3-xylosyltransferase activity"/>
    <property type="evidence" value="ECO:0007669"/>
    <property type="project" value="UniProtKB-EC"/>
</dbReference>
<evidence type="ECO:0000256" key="5">
    <source>
        <dbReference type="ARBA" id="ARBA00022676"/>
    </source>
</evidence>
<dbReference type="PANTHER" id="PTHR46612">
    <property type="entry name" value="XYLOSIDE XYLOSYLTRANSFERASE 1"/>
    <property type="match status" value="1"/>
</dbReference>
<evidence type="ECO:0000256" key="4">
    <source>
        <dbReference type="ARBA" id="ARBA00006351"/>
    </source>
</evidence>
<keyword evidence="15" id="KW-0464">Manganese</keyword>
<dbReference type="EC" id="2.4.2.62" evidence="19"/>
<name>A0A8C8XI69_PANLE</name>
<dbReference type="SUPFAM" id="SSF53448">
    <property type="entry name" value="Nucleotide-diphospho-sugar transferases"/>
    <property type="match status" value="1"/>
</dbReference>
<comment type="catalytic activity">
    <reaction evidence="16">
        <text>3-O-[alpha-D-xylosyl-(1-&gt;3)-beta-D-glucosyl]-L-seryl-[EGF-like domain protein] + UDP-alpha-D-xylose = 3-O-[alpha-D-xylosyl-(1-&gt;3)-alpha-D-xylosyl-(1-&gt;3)-beta-D-glucosyl]-L-seryl-[EGF-like domain protein] + UDP + H(+)</text>
        <dbReference type="Rhea" id="RHEA:22820"/>
        <dbReference type="Rhea" id="RHEA-COMP:14611"/>
        <dbReference type="Rhea" id="RHEA-COMP:14619"/>
        <dbReference type="ChEBI" id="CHEBI:15378"/>
        <dbReference type="ChEBI" id="CHEBI:57632"/>
        <dbReference type="ChEBI" id="CHEBI:58223"/>
        <dbReference type="ChEBI" id="CHEBI:140575"/>
        <dbReference type="ChEBI" id="CHEBI:140599"/>
        <dbReference type="EC" id="2.4.2.62"/>
    </reaction>
</comment>
<keyword evidence="8" id="KW-0479">Metal-binding</keyword>
<dbReference type="InterPro" id="IPR002495">
    <property type="entry name" value="Glyco_trans_8"/>
</dbReference>
<evidence type="ECO:0000256" key="1">
    <source>
        <dbReference type="ARBA" id="ARBA00001936"/>
    </source>
</evidence>
<evidence type="ECO:0000256" key="11">
    <source>
        <dbReference type="ARBA" id="ARBA00022968"/>
    </source>
</evidence>
<dbReference type="GO" id="GO:0030145">
    <property type="term" value="F:manganese ion binding"/>
    <property type="evidence" value="ECO:0007669"/>
    <property type="project" value="Ensembl"/>
</dbReference>
<evidence type="ECO:0000256" key="13">
    <source>
        <dbReference type="ARBA" id="ARBA00023136"/>
    </source>
</evidence>
<evidence type="ECO:0000256" key="22">
    <source>
        <dbReference type="SAM" id="MobiDB-lite"/>
    </source>
</evidence>
<evidence type="ECO:0000256" key="17">
    <source>
        <dbReference type="ARBA" id="ARBA00059430"/>
    </source>
</evidence>